<dbReference type="EMBL" id="BN001308">
    <property type="protein sequence ID" value="CBF88634.1"/>
    <property type="molecule type" value="Genomic_DNA"/>
</dbReference>
<feature type="region of interest" description="Disordered" evidence="1">
    <location>
        <begin position="140"/>
        <end position="159"/>
    </location>
</feature>
<organism evidence="2 3">
    <name type="scientific">Emericella nidulans (strain FGSC A4 / ATCC 38163 / CBS 112.46 / NRRL 194 / M139)</name>
    <name type="common">Aspergillus nidulans</name>
    <dbReference type="NCBI Taxonomy" id="227321"/>
    <lineage>
        <taxon>Eukaryota</taxon>
        <taxon>Fungi</taxon>
        <taxon>Dikarya</taxon>
        <taxon>Ascomycota</taxon>
        <taxon>Pezizomycotina</taxon>
        <taxon>Eurotiomycetes</taxon>
        <taxon>Eurotiomycetidae</taxon>
        <taxon>Eurotiales</taxon>
        <taxon>Aspergillaceae</taxon>
        <taxon>Aspergillus</taxon>
        <taxon>Aspergillus subgen. Nidulantes</taxon>
    </lineage>
</organism>
<dbReference type="GeneID" id="2876642"/>
<evidence type="ECO:0000313" key="3">
    <source>
        <dbReference type="Proteomes" id="UP000000560"/>
    </source>
</evidence>
<protein>
    <submittedName>
        <fullName evidence="2">Uncharacterized protein</fullName>
    </submittedName>
</protein>
<gene>
    <name evidence="2" type="ORF">ANIA_00864</name>
</gene>
<reference evidence="3" key="2">
    <citation type="journal article" date="2009" name="Fungal Genet. Biol.">
        <title>The 2008 update of the Aspergillus nidulans genome annotation: a community effort.</title>
        <authorList>
            <person name="Wortman J.R."/>
            <person name="Gilsenan J.M."/>
            <person name="Joardar V."/>
            <person name="Deegan J."/>
            <person name="Clutterbuck J."/>
            <person name="Andersen M.R."/>
            <person name="Archer D."/>
            <person name="Bencina M."/>
            <person name="Braus G."/>
            <person name="Coutinho P."/>
            <person name="von Dohren H."/>
            <person name="Doonan J."/>
            <person name="Driessen A.J."/>
            <person name="Durek P."/>
            <person name="Espeso E."/>
            <person name="Fekete E."/>
            <person name="Flipphi M."/>
            <person name="Estrada C.G."/>
            <person name="Geysens S."/>
            <person name="Goldman G."/>
            <person name="de Groot P.W."/>
            <person name="Hansen K."/>
            <person name="Harris S.D."/>
            <person name="Heinekamp T."/>
            <person name="Helmstaedt K."/>
            <person name="Henrissat B."/>
            <person name="Hofmann G."/>
            <person name="Homan T."/>
            <person name="Horio T."/>
            <person name="Horiuchi H."/>
            <person name="James S."/>
            <person name="Jones M."/>
            <person name="Karaffa L."/>
            <person name="Karanyi Z."/>
            <person name="Kato M."/>
            <person name="Keller N."/>
            <person name="Kelly D.E."/>
            <person name="Kiel J.A."/>
            <person name="Kim J.M."/>
            <person name="van der Klei I.J."/>
            <person name="Klis F.M."/>
            <person name="Kovalchuk A."/>
            <person name="Krasevec N."/>
            <person name="Kubicek C.P."/>
            <person name="Liu B."/>
            <person name="Maccabe A."/>
            <person name="Meyer V."/>
            <person name="Mirabito P."/>
            <person name="Miskei M."/>
            <person name="Mos M."/>
            <person name="Mullins J."/>
            <person name="Nelson D.R."/>
            <person name="Nielsen J."/>
            <person name="Oakley B.R."/>
            <person name="Osmani S.A."/>
            <person name="Pakula T."/>
            <person name="Paszewski A."/>
            <person name="Paulsen I."/>
            <person name="Pilsyk S."/>
            <person name="Pocsi I."/>
            <person name="Punt P.J."/>
            <person name="Ram A.F."/>
            <person name="Ren Q."/>
            <person name="Robellet X."/>
            <person name="Robson G."/>
            <person name="Seiboth B."/>
            <person name="van Solingen P."/>
            <person name="Specht T."/>
            <person name="Sun J."/>
            <person name="Taheri-Talesh N."/>
            <person name="Takeshita N."/>
            <person name="Ussery D."/>
            <person name="vanKuyk P.A."/>
            <person name="Visser H."/>
            <person name="van de Vondervoort P.J."/>
            <person name="de Vries R.P."/>
            <person name="Walton J."/>
            <person name="Xiang X."/>
            <person name="Xiong Y."/>
            <person name="Zeng A.P."/>
            <person name="Brandt B.W."/>
            <person name="Cornell M.J."/>
            <person name="van den Hondel C.A."/>
            <person name="Visser J."/>
            <person name="Oliver S.G."/>
            <person name="Turner G."/>
        </authorList>
    </citation>
    <scope>GENOME REANNOTATION</scope>
    <source>
        <strain evidence="3">FGSC A4 / ATCC 38163 / CBS 112.46 / NRRL 194 / M139</strain>
    </source>
</reference>
<accession>Q5BF16</accession>
<name>Q5BF16_EMENI</name>
<keyword evidence="3" id="KW-1185">Reference proteome</keyword>
<dbReference type="InterPro" id="IPR032157">
    <property type="entry name" value="PAC4"/>
</dbReference>
<dbReference type="Gene3D" id="3.30.230.100">
    <property type="match status" value="1"/>
</dbReference>
<dbReference type="OrthoDB" id="5407417at2759"/>
<sequence length="287" mass="30861">MVDIQAPAPARASTELSFPLPKALHTTAHIHLTLLDTCVMVFLATSTAGDSTGSTKPMGSFIYAMPDRTSRSVISTILYTTASTEEYATRVAKILTRRMGVPVYLGCSIDPIALGLLAEEEMEGLTSIVDKVMTKWEARDRVTGSQQRRMGTAGLGSCSDARMDVRSTQKNSGSLNRRMQIPGSIDHRRVQKRSTHTPVSAGILRGLNSVVWLDPASGLRLSKQYPDSSDGSVDYTTQLIHNAVTQLTATTAGAGPAHQLLTPLGTAWRLINLGRPGGSARHDTRST</sequence>
<dbReference type="Proteomes" id="UP000000560">
    <property type="component" value="Chromosome VIII"/>
</dbReference>
<reference evidence="3" key="1">
    <citation type="journal article" date="2005" name="Nature">
        <title>Sequencing of Aspergillus nidulans and comparative analysis with A. fumigatus and A. oryzae.</title>
        <authorList>
            <person name="Galagan J.E."/>
            <person name="Calvo S.E."/>
            <person name="Cuomo C."/>
            <person name="Ma L.J."/>
            <person name="Wortman J.R."/>
            <person name="Batzoglou S."/>
            <person name="Lee S.I."/>
            <person name="Basturkmen M."/>
            <person name="Spevak C.C."/>
            <person name="Clutterbuck J."/>
            <person name="Kapitonov V."/>
            <person name="Jurka J."/>
            <person name="Scazzocchio C."/>
            <person name="Farman M."/>
            <person name="Butler J."/>
            <person name="Purcell S."/>
            <person name="Harris S."/>
            <person name="Braus G.H."/>
            <person name="Draht O."/>
            <person name="Busch S."/>
            <person name="D'Enfert C."/>
            <person name="Bouchier C."/>
            <person name="Goldman G.H."/>
            <person name="Bell-Pedersen D."/>
            <person name="Griffiths-Jones S."/>
            <person name="Doonan J.H."/>
            <person name="Yu J."/>
            <person name="Vienken K."/>
            <person name="Pain A."/>
            <person name="Freitag M."/>
            <person name="Selker E.U."/>
            <person name="Archer D.B."/>
            <person name="Penalva M.A."/>
            <person name="Oakley B.R."/>
            <person name="Momany M."/>
            <person name="Tanaka T."/>
            <person name="Kumagai T."/>
            <person name="Asai K."/>
            <person name="Machida M."/>
            <person name="Nierman W.C."/>
            <person name="Denning D.W."/>
            <person name="Caddick M."/>
            <person name="Hynes M."/>
            <person name="Paoletti M."/>
            <person name="Fischer R."/>
            <person name="Miller B."/>
            <person name="Dyer P."/>
            <person name="Sachs M.S."/>
            <person name="Osmani S.A."/>
            <person name="Birren B.W."/>
        </authorList>
    </citation>
    <scope>NUCLEOTIDE SEQUENCE [LARGE SCALE GENOMIC DNA]</scope>
    <source>
        <strain evidence="3">FGSC A4 / ATCC 38163 / CBS 112.46 / NRRL 194 / M139</strain>
    </source>
</reference>
<dbReference type="GO" id="GO:0043248">
    <property type="term" value="P:proteasome assembly"/>
    <property type="evidence" value="ECO:0007669"/>
    <property type="project" value="InterPro"/>
</dbReference>
<proteinExistence type="predicted"/>
<evidence type="ECO:0000256" key="1">
    <source>
        <dbReference type="SAM" id="MobiDB-lite"/>
    </source>
</evidence>
<evidence type="ECO:0000313" key="2">
    <source>
        <dbReference type="EMBL" id="CBF88634.1"/>
    </source>
</evidence>
<dbReference type="RefSeq" id="XP_658468.1">
    <property type="nucleotide sequence ID" value="XM_653376.2"/>
</dbReference>
<dbReference type="AlphaFoldDB" id="Q5BF16"/>
<dbReference type="Pfam" id="PF16093">
    <property type="entry name" value="PAC4"/>
    <property type="match status" value="1"/>
</dbReference>
<dbReference type="InParanoid" id="Q5BF16"/>
<accession>C8VQ06</accession>
<dbReference type="eggNOG" id="ENOG502SAIH">
    <property type="taxonomic scope" value="Eukaryota"/>
</dbReference>
<dbReference type="HOGENOM" id="CLU_969861_0_0_1"/>
<dbReference type="KEGG" id="ani:ANIA_00864"/>